<reference evidence="10" key="1">
    <citation type="submission" date="2021-01" db="EMBL/GenBank/DDBJ databases">
        <authorList>
            <person name="Corre E."/>
            <person name="Pelletier E."/>
            <person name="Niang G."/>
            <person name="Scheremetjew M."/>
            <person name="Finn R."/>
            <person name="Kale V."/>
            <person name="Holt S."/>
            <person name="Cochrane G."/>
            <person name="Meng A."/>
            <person name="Brown T."/>
            <person name="Cohen L."/>
        </authorList>
    </citation>
    <scope>NUCLEOTIDE SEQUENCE</scope>
    <source>
        <strain evidence="10">CCMP1381</strain>
    </source>
</reference>
<evidence type="ECO:0000313" key="10">
    <source>
        <dbReference type="EMBL" id="CAD9381625.1"/>
    </source>
</evidence>
<proteinExistence type="inferred from homology"/>
<comment type="similarity">
    <text evidence="2 9">Belongs to the mitochondrial carrier (TC 2.A.29) family.</text>
</comment>
<evidence type="ECO:0000256" key="5">
    <source>
        <dbReference type="ARBA" id="ARBA00022737"/>
    </source>
</evidence>
<keyword evidence="3 9" id="KW-0813">Transport</keyword>
<evidence type="ECO:0000256" key="6">
    <source>
        <dbReference type="ARBA" id="ARBA00022989"/>
    </source>
</evidence>
<evidence type="ECO:0000256" key="9">
    <source>
        <dbReference type="RuleBase" id="RU000488"/>
    </source>
</evidence>
<organism evidence="10">
    <name type="scientific">Octactis speculum</name>
    <dbReference type="NCBI Taxonomy" id="3111310"/>
    <lineage>
        <taxon>Eukaryota</taxon>
        <taxon>Sar</taxon>
        <taxon>Stramenopiles</taxon>
        <taxon>Ochrophyta</taxon>
        <taxon>Dictyochophyceae</taxon>
        <taxon>Dictyochales</taxon>
        <taxon>Dictyochaceae</taxon>
        <taxon>Octactis</taxon>
    </lineage>
</organism>
<dbReference type="GO" id="GO:0055085">
    <property type="term" value="P:transmembrane transport"/>
    <property type="evidence" value="ECO:0007669"/>
    <property type="project" value="InterPro"/>
</dbReference>
<dbReference type="PROSITE" id="PS50920">
    <property type="entry name" value="SOLCAR"/>
    <property type="match status" value="1"/>
</dbReference>
<keyword evidence="4 8" id="KW-0812">Transmembrane</keyword>
<comment type="subcellular location">
    <subcellularLocation>
        <location evidence="1">Membrane</location>
        <topology evidence="1">Multi-pass membrane protein</topology>
    </subcellularLocation>
</comment>
<dbReference type="InterPro" id="IPR023395">
    <property type="entry name" value="MCP_dom_sf"/>
</dbReference>
<evidence type="ECO:0000256" key="2">
    <source>
        <dbReference type="ARBA" id="ARBA00006375"/>
    </source>
</evidence>
<dbReference type="AlphaFoldDB" id="A0A7S2AZA3"/>
<dbReference type="GO" id="GO:0006862">
    <property type="term" value="P:nucleotide transport"/>
    <property type="evidence" value="ECO:0007669"/>
    <property type="project" value="InterPro"/>
</dbReference>
<dbReference type="Gene3D" id="1.50.40.10">
    <property type="entry name" value="Mitochondrial carrier domain"/>
    <property type="match status" value="1"/>
</dbReference>
<evidence type="ECO:0000256" key="3">
    <source>
        <dbReference type="ARBA" id="ARBA00022448"/>
    </source>
</evidence>
<evidence type="ECO:0000256" key="7">
    <source>
        <dbReference type="ARBA" id="ARBA00023136"/>
    </source>
</evidence>
<dbReference type="Pfam" id="PF00153">
    <property type="entry name" value="Mito_carr"/>
    <property type="match status" value="2"/>
</dbReference>
<evidence type="ECO:0008006" key="11">
    <source>
        <dbReference type="Google" id="ProtNLM"/>
    </source>
</evidence>
<dbReference type="InterPro" id="IPR044712">
    <property type="entry name" value="SLC25A32-like"/>
</dbReference>
<dbReference type="SUPFAM" id="SSF103506">
    <property type="entry name" value="Mitochondrial carrier"/>
    <property type="match status" value="1"/>
</dbReference>
<gene>
    <name evidence="10" type="ORF">DSPE1174_LOCUS4403</name>
</gene>
<name>A0A7S2AZA3_9STRA</name>
<dbReference type="GO" id="GO:0016020">
    <property type="term" value="C:membrane"/>
    <property type="evidence" value="ECO:0007669"/>
    <property type="project" value="UniProtKB-SubCell"/>
</dbReference>
<sequence>MDSNPNLRYARESVSGAVAGFVCATLLSPLDVMKTRMQAQGAYQTSTGASVAPKYHGIVRSLRTILAEEGIKGWFRGYTTAVMTVPLFWACYFPTYEFMKTELSSRTSLPVTSTPVRVSAAMCAGVITDTLTNPLWVIRTRLVTQHMSVGIPAARRTPTRGRRGSPSSHLLFDVTYACT</sequence>
<dbReference type="InterPro" id="IPR018108">
    <property type="entry name" value="MCP_transmembrane"/>
</dbReference>
<dbReference type="PANTHER" id="PTHR45683">
    <property type="entry name" value="MITOCHONDRIAL NICOTINAMIDE ADENINE DINUCLEOTIDE TRANSPORTER 1-RELATED-RELATED"/>
    <property type="match status" value="1"/>
</dbReference>
<keyword evidence="6" id="KW-1133">Transmembrane helix</keyword>
<evidence type="ECO:0000256" key="4">
    <source>
        <dbReference type="ARBA" id="ARBA00022692"/>
    </source>
</evidence>
<protein>
    <recommendedName>
        <fullName evidence="11">Mitochondrial carrier protein</fullName>
    </recommendedName>
</protein>
<keyword evidence="5" id="KW-0677">Repeat</keyword>
<dbReference type="EMBL" id="HBGS01008417">
    <property type="protein sequence ID" value="CAD9381625.1"/>
    <property type="molecule type" value="Transcribed_RNA"/>
</dbReference>
<evidence type="ECO:0000256" key="1">
    <source>
        <dbReference type="ARBA" id="ARBA00004141"/>
    </source>
</evidence>
<evidence type="ECO:0000256" key="8">
    <source>
        <dbReference type="PROSITE-ProRule" id="PRU00282"/>
    </source>
</evidence>
<feature type="repeat" description="Solcar" evidence="8">
    <location>
        <begin position="7"/>
        <end position="102"/>
    </location>
</feature>
<accession>A0A7S2AZA3</accession>
<keyword evidence="7 8" id="KW-0472">Membrane</keyword>